<sequence length="109" mass="11812">MTSLSAEALAPIRQRFIDALRDREARMRAALTQAPLHQPDRLLDDIHKIRGVAPMLGMAGLGALAAEAEDRLEPWVSAAIAAAPQDMHIPEEVRDCLQALHAEITATLG</sequence>
<dbReference type="EMBL" id="JACLQD010000002">
    <property type="protein sequence ID" value="MBC2835668.1"/>
    <property type="molecule type" value="Genomic_DNA"/>
</dbReference>
<gene>
    <name evidence="4" type="ORF">H7F16_09150</name>
</gene>
<protein>
    <submittedName>
        <fullName evidence="4">Hpt domain-containing protein</fullName>
    </submittedName>
</protein>
<keyword evidence="2" id="KW-0597">Phosphoprotein</keyword>
<dbReference type="InterPro" id="IPR036641">
    <property type="entry name" value="HPT_dom_sf"/>
</dbReference>
<dbReference type="Pfam" id="PF01627">
    <property type="entry name" value="Hpt"/>
    <property type="match status" value="1"/>
</dbReference>
<evidence type="ECO:0000259" key="3">
    <source>
        <dbReference type="PROSITE" id="PS50894"/>
    </source>
</evidence>
<reference evidence="4 5" key="1">
    <citation type="journal article" date="2017" name="Int. J. Syst. Evol. Microbiol.">
        <title>Gemmobacter straminiformis sp. nov., isolated from an artificial fountain.</title>
        <authorList>
            <person name="Kang J.Y."/>
            <person name="Kim M.J."/>
            <person name="Chun J."/>
            <person name="Son K.P."/>
            <person name="Jahng K.Y."/>
        </authorList>
    </citation>
    <scope>NUCLEOTIDE SEQUENCE [LARGE SCALE GENOMIC DNA]</scope>
    <source>
        <strain evidence="4 5">CAM-8</strain>
    </source>
</reference>
<comment type="caution">
    <text evidence="4">The sequence shown here is derived from an EMBL/GenBank/DDBJ whole genome shotgun (WGS) entry which is preliminary data.</text>
</comment>
<keyword evidence="5" id="KW-1185">Reference proteome</keyword>
<dbReference type="PROSITE" id="PS50894">
    <property type="entry name" value="HPT"/>
    <property type="match status" value="1"/>
</dbReference>
<feature type="domain" description="HPt" evidence="3">
    <location>
        <begin position="5"/>
        <end position="107"/>
    </location>
</feature>
<dbReference type="GO" id="GO:0004672">
    <property type="term" value="F:protein kinase activity"/>
    <property type="evidence" value="ECO:0007669"/>
    <property type="project" value="UniProtKB-ARBA"/>
</dbReference>
<dbReference type="Proteomes" id="UP000555411">
    <property type="component" value="Unassembled WGS sequence"/>
</dbReference>
<dbReference type="RefSeq" id="WP_185797250.1">
    <property type="nucleotide sequence ID" value="NZ_JACLQD010000002.1"/>
</dbReference>
<organism evidence="4 5">
    <name type="scientific">Paragemmobacter straminiformis</name>
    <dbReference type="NCBI Taxonomy" id="2045119"/>
    <lineage>
        <taxon>Bacteria</taxon>
        <taxon>Pseudomonadati</taxon>
        <taxon>Pseudomonadota</taxon>
        <taxon>Alphaproteobacteria</taxon>
        <taxon>Rhodobacterales</taxon>
        <taxon>Paracoccaceae</taxon>
        <taxon>Paragemmobacter</taxon>
    </lineage>
</organism>
<evidence type="ECO:0000313" key="5">
    <source>
        <dbReference type="Proteomes" id="UP000555411"/>
    </source>
</evidence>
<evidence type="ECO:0000256" key="2">
    <source>
        <dbReference type="PROSITE-ProRule" id="PRU00110"/>
    </source>
</evidence>
<dbReference type="AlphaFoldDB" id="A0A842I9K7"/>
<evidence type="ECO:0000313" key="4">
    <source>
        <dbReference type="EMBL" id="MBC2835668.1"/>
    </source>
</evidence>
<name>A0A842I9K7_9RHOB</name>
<dbReference type="GO" id="GO:0000160">
    <property type="term" value="P:phosphorelay signal transduction system"/>
    <property type="evidence" value="ECO:0007669"/>
    <property type="project" value="UniProtKB-KW"/>
</dbReference>
<evidence type="ECO:0000256" key="1">
    <source>
        <dbReference type="ARBA" id="ARBA00023012"/>
    </source>
</evidence>
<feature type="modified residue" description="Phosphohistidine" evidence="2">
    <location>
        <position position="47"/>
    </location>
</feature>
<accession>A0A842I9K7</accession>
<proteinExistence type="predicted"/>
<dbReference type="SUPFAM" id="SSF47226">
    <property type="entry name" value="Histidine-containing phosphotransfer domain, HPT domain"/>
    <property type="match status" value="1"/>
</dbReference>
<dbReference type="InterPro" id="IPR008207">
    <property type="entry name" value="Sig_transdc_His_kin_Hpt_dom"/>
</dbReference>
<dbReference type="Gene3D" id="1.20.120.160">
    <property type="entry name" value="HPT domain"/>
    <property type="match status" value="1"/>
</dbReference>
<keyword evidence="1" id="KW-0902">Two-component regulatory system</keyword>